<keyword evidence="4" id="KW-1185">Reference proteome</keyword>
<evidence type="ECO:0000313" key="4">
    <source>
        <dbReference type="Proteomes" id="UP000199696"/>
    </source>
</evidence>
<reference evidence="4" key="1">
    <citation type="submission" date="2016-06" db="EMBL/GenBank/DDBJ databases">
        <authorList>
            <person name="Varghese N."/>
            <person name="Submissions Spin"/>
        </authorList>
    </citation>
    <scope>NUCLEOTIDE SEQUENCE [LARGE SCALE GENOMIC DNA]</scope>
    <source>
        <strain evidence="4">DSM 44814</strain>
    </source>
</reference>
<dbReference type="Proteomes" id="UP000199696">
    <property type="component" value="Unassembled WGS sequence"/>
</dbReference>
<feature type="coiled-coil region" evidence="1">
    <location>
        <begin position="313"/>
        <end position="438"/>
    </location>
</feature>
<evidence type="ECO:0000256" key="2">
    <source>
        <dbReference type="SAM" id="MobiDB-lite"/>
    </source>
</evidence>
<dbReference type="STRING" id="227316.GA0070604_1024"/>
<evidence type="ECO:0000256" key="1">
    <source>
        <dbReference type="SAM" id="Coils"/>
    </source>
</evidence>
<sequence>MFTPKLPIETADLGLIGNRSLRAFQMIRVGRHPSSVFLLPYGGIWLITGRGPGSGSNGVGKTVLLAALTLLNGDPQWRGEAGVGPYAARLLFDRKRAKVSDTSYPDALRGYLIGVYLHGRRPSDAITVMMRIQRHDSRYVQVRWGDGVLLAEGQTESDRVLAADAIWENMRGGEQLGPKNYADVLFGSSPRCLAYIRARGSEDNQDTGILALGQQQFRPADLANHIIALSGHQQAVIEERKSRQEVAAEELFLTRMKRDDADLKVKERQQLADIESRKRARAHMDVAATHWQEFLGIGSVLERRREADLRAAVGQLESAILQMEAEVEVKERELRELPSIDQLARQHAHDRGLRERAHAQLEKLTKEQGEKELRQRQLATEHGELEAKAAHALGLTVAEADQQLQDAKERETKAVAGAVLQEQQLKAARQELDQIRAGRHGESGMVLAALEDEGIDARRLVDLITLDDTRRAVWEARLSPFAHAVVISATCTETADRARQVLEQHPGIPALMLEQDLDGFQMVSPGDGGPLDALLGTLAARMQEKTSVAVFDERLGLHIWGGFEIPLTDRRAAIRAAEDRVDERRKEWEAATKEGQAATKRRQTAERVVEGARAVVRLTAVMEEKDQVDERLLQLTKAIPVAEKDENDARQVEAESKRAHDEHAERRAGLVTAITKLKTDGDDNLALRRLGLAAARDRASKQAETARQWRQHAGIVDAAAAAEGFDTTGVEADERTRDARLHDACSSLRRAIECVVTHPAASRQQEPPAEEAPDFGSYDGHVAELNAEINRMHAWCAEHKTAAEASRPFDAVTTPLREWLNWYGENDTADEQDIRVRQRDREKSIEAREKLTEETRLWLVSQRELQIRLITDAFKSAEEQLNLLLSVAGRDRVALRFTYVDLGNPDLPLKWEVRPEWVLPAGETVDYSASPNTAELIILHTLLAVSSMVSATQPQGRMVVVDESGNNLDGSNLRRLAGILEHVAARYGLTVVLACQDVYAHLVAPHTASLVKLLRLGSNDVLNARPAVVHGPDEPELVKHFAPYLK</sequence>
<proteinExistence type="predicted"/>
<dbReference type="OrthoDB" id="3307982at2"/>
<dbReference type="SUPFAM" id="SSF52540">
    <property type="entry name" value="P-loop containing nucleoside triphosphate hydrolases"/>
    <property type="match status" value="1"/>
</dbReference>
<accession>A0A1C6TUW2</accession>
<protein>
    <submittedName>
        <fullName evidence="3">Uncharacterized protein</fullName>
    </submittedName>
</protein>
<keyword evidence="1" id="KW-0175">Coiled coil</keyword>
<evidence type="ECO:0000313" key="3">
    <source>
        <dbReference type="EMBL" id="SCL45574.1"/>
    </source>
</evidence>
<dbReference type="EMBL" id="FMHY01000002">
    <property type="protein sequence ID" value="SCL45574.1"/>
    <property type="molecule type" value="Genomic_DNA"/>
</dbReference>
<organism evidence="3 4">
    <name type="scientific">Micromonospora eburnea</name>
    <dbReference type="NCBI Taxonomy" id="227316"/>
    <lineage>
        <taxon>Bacteria</taxon>
        <taxon>Bacillati</taxon>
        <taxon>Actinomycetota</taxon>
        <taxon>Actinomycetes</taxon>
        <taxon>Micromonosporales</taxon>
        <taxon>Micromonosporaceae</taxon>
        <taxon>Micromonospora</taxon>
    </lineage>
</organism>
<gene>
    <name evidence="3" type="ORF">GA0070604_1024</name>
</gene>
<feature type="region of interest" description="Disordered" evidence="2">
    <location>
        <begin position="644"/>
        <end position="664"/>
    </location>
</feature>
<dbReference type="AlphaFoldDB" id="A0A1C6TUW2"/>
<name>A0A1C6TUW2_9ACTN</name>
<dbReference type="InterPro" id="IPR027417">
    <property type="entry name" value="P-loop_NTPase"/>
</dbReference>